<name>A0ABS7RP90_9ACTN</name>
<gene>
    <name evidence="9" type="ORF">K1X13_13605</name>
</gene>
<dbReference type="Gene3D" id="3.30.2010.10">
    <property type="entry name" value="Metalloproteases ('zincins'), catalytic domain"/>
    <property type="match status" value="1"/>
</dbReference>
<reference evidence="9 10" key="1">
    <citation type="submission" date="2021-08" db="EMBL/GenBank/DDBJ databases">
        <title>Nocardioides bacterium WL0053 sp. nov., isolated from the sediment.</title>
        <authorList>
            <person name="Wang L."/>
            <person name="Zhang D."/>
            <person name="Zhang A."/>
        </authorList>
    </citation>
    <scope>NUCLEOTIDE SEQUENCE [LARGE SCALE GENOMIC DNA]</scope>
    <source>
        <strain evidence="9 10">WL0053</strain>
    </source>
</reference>
<feature type="transmembrane region" description="Helical" evidence="7">
    <location>
        <begin position="272"/>
        <end position="297"/>
    </location>
</feature>
<accession>A0ABS7RP90</accession>
<evidence type="ECO:0000256" key="3">
    <source>
        <dbReference type="ARBA" id="ARBA00022801"/>
    </source>
</evidence>
<keyword evidence="1 6" id="KW-0645">Protease</keyword>
<keyword evidence="7" id="KW-1133">Transmembrane helix</keyword>
<keyword evidence="5 6" id="KW-0482">Metalloprotease</keyword>
<dbReference type="InterPro" id="IPR052173">
    <property type="entry name" value="Beta-lactam_resp_regulator"/>
</dbReference>
<keyword evidence="4 6" id="KW-0862">Zinc</keyword>
<dbReference type="PANTHER" id="PTHR34978:SF3">
    <property type="entry name" value="SLR0241 PROTEIN"/>
    <property type="match status" value="1"/>
</dbReference>
<keyword evidence="3 6" id="KW-0378">Hydrolase</keyword>
<dbReference type="PANTHER" id="PTHR34978">
    <property type="entry name" value="POSSIBLE SENSOR-TRANSDUCER PROTEIN BLAR"/>
    <property type="match status" value="1"/>
</dbReference>
<keyword evidence="7" id="KW-0812">Transmembrane</keyword>
<dbReference type="RefSeq" id="WP_221025562.1">
    <property type="nucleotide sequence ID" value="NZ_JAIEZQ010000002.1"/>
</dbReference>
<evidence type="ECO:0000256" key="5">
    <source>
        <dbReference type="ARBA" id="ARBA00023049"/>
    </source>
</evidence>
<evidence type="ECO:0000313" key="9">
    <source>
        <dbReference type="EMBL" id="MBY9075863.1"/>
    </source>
</evidence>
<proteinExistence type="inferred from homology"/>
<evidence type="ECO:0000256" key="6">
    <source>
        <dbReference type="RuleBase" id="RU003983"/>
    </source>
</evidence>
<organism evidence="9 10">
    <name type="scientific">Nocardioides jiangsuensis</name>
    <dbReference type="NCBI Taxonomy" id="2866161"/>
    <lineage>
        <taxon>Bacteria</taxon>
        <taxon>Bacillati</taxon>
        <taxon>Actinomycetota</taxon>
        <taxon>Actinomycetes</taxon>
        <taxon>Propionibacteriales</taxon>
        <taxon>Nocardioidaceae</taxon>
        <taxon>Nocardioides</taxon>
    </lineage>
</organism>
<evidence type="ECO:0000313" key="10">
    <source>
        <dbReference type="Proteomes" id="UP000754710"/>
    </source>
</evidence>
<keyword evidence="10" id="KW-1185">Reference proteome</keyword>
<evidence type="ECO:0000259" key="8">
    <source>
        <dbReference type="Pfam" id="PF01435"/>
    </source>
</evidence>
<feature type="domain" description="Peptidase M48" evidence="8">
    <location>
        <begin position="124"/>
        <end position="246"/>
    </location>
</feature>
<protein>
    <submittedName>
        <fullName evidence="9">M56 family metallopeptidase</fullName>
    </submittedName>
</protein>
<dbReference type="InterPro" id="IPR001915">
    <property type="entry name" value="Peptidase_M48"/>
</dbReference>
<evidence type="ECO:0000256" key="1">
    <source>
        <dbReference type="ARBA" id="ARBA00022670"/>
    </source>
</evidence>
<dbReference type="EMBL" id="JAIEZQ010000002">
    <property type="protein sequence ID" value="MBY9075863.1"/>
    <property type="molecule type" value="Genomic_DNA"/>
</dbReference>
<comment type="cofactor">
    <cofactor evidence="6">
        <name>Zn(2+)</name>
        <dbReference type="ChEBI" id="CHEBI:29105"/>
    </cofactor>
    <text evidence="6">Binds 1 zinc ion per subunit.</text>
</comment>
<dbReference type="Proteomes" id="UP000754710">
    <property type="component" value="Unassembled WGS sequence"/>
</dbReference>
<evidence type="ECO:0000256" key="2">
    <source>
        <dbReference type="ARBA" id="ARBA00022723"/>
    </source>
</evidence>
<dbReference type="CDD" id="cd07326">
    <property type="entry name" value="M56_BlaR1_MecR1_like"/>
    <property type="match status" value="1"/>
</dbReference>
<evidence type="ECO:0000256" key="4">
    <source>
        <dbReference type="ARBA" id="ARBA00022833"/>
    </source>
</evidence>
<sequence length="309" mass="32745">MTTLFLSALAVLLSGPVPALLGRTPLLRRVPRAAVTLWQSVSLAAVLSALGAGLSLVTDRGTREGWTGYGVALLALLLTAVVLGRMLLSGHRVGTRIRAVRRRHRDLVDLLATREHEAPERASVPAGRTAEAGVRVLAAQAPLAYCLPGLARSRVVVSAGTFDRLAPEEVGAVLAHERAHLRARHDLLLEAFTVLHTAFPRFVSSATALREVRLLVEVLADRAARRTHGRLPVARALVALADSRAPEAALAAGGARLVERIRLLEDDRPHRLLAVAVYAAAAATVVLPTAFVALPWLAGLTWLPGVAAG</sequence>
<keyword evidence="7" id="KW-0472">Membrane</keyword>
<dbReference type="Pfam" id="PF01435">
    <property type="entry name" value="Peptidase_M48"/>
    <property type="match status" value="1"/>
</dbReference>
<feature type="transmembrane region" description="Helical" evidence="7">
    <location>
        <begin position="66"/>
        <end position="88"/>
    </location>
</feature>
<comment type="caution">
    <text evidence="9">The sequence shown here is derived from an EMBL/GenBank/DDBJ whole genome shotgun (WGS) entry which is preliminary data.</text>
</comment>
<comment type="similarity">
    <text evidence="6">Belongs to the peptidase M48 family.</text>
</comment>
<evidence type="ECO:0000256" key="7">
    <source>
        <dbReference type="SAM" id="Phobius"/>
    </source>
</evidence>
<keyword evidence="2" id="KW-0479">Metal-binding</keyword>